<evidence type="ECO:0000313" key="6">
    <source>
        <dbReference type="EMBL" id="EEO40167.1"/>
    </source>
</evidence>
<evidence type="ECO:0000256" key="1">
    <source>
        <dbReference type="ARBA" id="ARBA00005695"/>
    </source>
</evidence>
<feature type="domain" description="Solute-binding protein family 5" evidence="5">
    <location>
        <begin position="82"/>
        <end position="353"/>
    </location>
</feature>
<evidence type="ECO:0000259" key="5">
    <source>
        <dbReference type="Pfam" id="PF00496"/>
    </source>
</evidence>
<dbReference type="PROSITE" id="PS51257">
    <property type="entry name" value="PROKAR_LIPOPROTEIN"/>
    <property type="match status" value="1"/>
</dbReference>
<dbReference type="PANTHER" id="PTHR30290:SF9">
    <property type="entry name" value="OLIGOPEPTIDE-BINDING PROTEIN APPA"/>
    <property type="match status" value="1"/>
</dbReference>
<accession>A0A0M1VU08</accession>
<dbReference type="SUPFAM" id="SSF53850">
    <property type="entry name" value="Periplasmic binding protein-like II"/>
    <property type="match status" value="1"/>
</dbReference>
<evidence type="ECO:0000256" key="3">
    <source>
        <dbReference type="ARBA" id="ARBA00022729"/>
    </source>
</evidence>
<comment type="caution">
    <text evidence="6">The sequence shown here is derived from an EMBL/GenBank/DDBJ whole genome shotgun (WGS) entry which is preliminary data.</text>
</comment>
<dbReference type="Pfam" id="PF00496">
    <property type="entry name" value="SBP_bac_5"/>
    <property type="match status" value="1"/>
</dbReference>
<gene>
    <name evidence="6" type="ORF">FSCG_00880</name>
</gene>
<organism evidence="6 7">
    <name type="scientific">Fusobacterium vincentii 4_1_13</name>
    <dbReference type="NCBI Taxonomy" id="469606"/>
    <lineage>
        <taxon>Bacteria</taxon>
        <taxon>Fusobacteriati</taxon>
        <taxon>Fusobacteriota</taxon>
        <taxon>Fusobacteriia</taxon>
        <taxon>Fusobacteriales</taxon>
        <taxon>Fusobacteriaceae</taxon>
        <taxon>Fusobacterium</taxon>
    </lineage>
</organism>
<dbReference type="PANTHER" id="PTHR30290">
    <property type="entry name" value="PERIPLASMIC BINDING COMPONENT OF ABC TRANSPORTER"/>
    <property type="match status" value="1"/>
</dbReference>
<dbReference type="EMBL" id="ACDE02000019">
    <property type="protein sequence ID" value="EEO40167.1"/>
    <property type="molecule type" value="Genomic_DNA"/>
</dbReference>
<keyword evidence="2" id="KW-0813">Transport</keyword>
<evidence type="ECO:0000313" key="7">
    <source>
        <dbReference type="Proteomes" id="UP000004925"/>
    </source>
</evidence>
<sequence length="474" mass="55558">MKILKLLLISVFSFLLFACGEDKTEESEKVEQIFYTVMPKQEYKLNPQSYSGNERVLLTQIFEGLTELKTDGVRLVSVLNIEHSNDYKEWTFTLRDDLKWSDGEKITANTYLDSWLDTLENSKSDEIYRMFVIKGAKDFYNKKINKNSLGLKIQDNKLIVTLNTPIKNFNEWVSNPIFYPVRKENINLSLNKKIVNGAFKVSSFADDEIILERNENYWDNINTKLKEVKISLVEDGIMAYEMFPRNEIDYFGEPFYSMPFDRLNQVNTLPEKLVFPTTKYWYISIPNENKEKFFDKSEIRKLMYAVSDPEFMGKVILENNSPAIFTHPHPSSDVLNKAKEDFEKIKEKANFNFSETPYIAYYENNNLLEKKLLLSTVKEWIGQFKIPVRVTSNTDTSITFKIEKYLLGTNNMNDLYYYINYKYGSNIKSDEEFLDNLPVIPLLQEYDTILSHSNVRGLNLTPSGDIYLKYINMQ</sequence>
<comment type="similarity">
    <text evidence="1">Belongs to the bacterial solute-binding protein 5 family.</text>
</comment>
<dbReference type="GO" id="GO:0042597">
    <property type="term" value="C:periplasmic space"/>
    <property type="evidence" value="ECO:0007669"/>
    <property type="project" value="UniProtKB-ARBA"/>
</dbReference>
<dbReference type="InterPro" id="IPR039424">
    <property type="entry name" value="SBP_5"/>
</dbReference>
<protein>
    <recommendedName>
        <fullName evidence="5">Solute-binding protein family 5 domain-containing protein</fullName>
    </recommendedName>
</protein>
<dbReference type="Gene3D" id="3.10.105.10">
    <property type="entry name" value="Dipeptide-binding Protein, Domain 3"/>
    <property type="match status" value="1"/>
</dbReference>
<dbReference type="GO" id="GO:0015833">
    <property type="term" value="P:peptide transport"/>
    <property type="evidence" value="ECO:0007669"/>
    <property type="project" value="TreeGrafter"/>
</dbReference>
<dbReference type="AlphaFoldDB" id="A0A0M1VU08"/>
<dbReference type="InterPro" id="IPR000914">
    <property type="entry name" value="SBP_5_dom"/>
</dbReference>
<proteinExistence type="inferred from homology"/>
<dbReference type="Gene3D" id="3.40.190.10">
    <property type="entry name" value="Periplasmic binding protein-like II"/>
    <property type="match status" value="1"/>
</dbReference>
<dbReference type="HOGENOM" id="CLU_043028_0_0_0"/>
<name>A0A0M1VU08_FUSVC</name>
<dbReference type="Gene3D" id="3.90.76.10">
    <property type="entry name" value="Dipeptide-binding Protein, Domain 1"/>
    <property type="match status" value="1"/>
</dbReference>
<evidence type="ECO:0000256" key="4">
    <source>
        <dbReference type="SAM" id="SignalP"/>
    </source>
</evidence>
<feature type="chain" id="PRO_5005625089" description="Solute-binding protein family 5 domain-containing protein" evidence="4">
    <location>
        <begin position="19"/>
        <end position="474"/>
    </location>
</feature>
<dbReference type="Proteomes" id="UP000004925">
    <property type="component" value="Unassembled WGS sequence"/>
</dbReference>
<dbReference type="GO" id="GO:0043190">
    <property type="term" value="C:ATP-binding cassette (ABC) transporter complex"/>
    <property type="evidence" value="ECO:0007669"/>
    <property type="project" value="InterPro"/>
</dbReference>
<feature type="signal peptide" evidence="4">
    <location>
        <begin position="1"/>
        <end position="18"/>
    </location>
</feature>
<reference evidence="6 7" key="1">
    <citation type="submission" date="2011-10" db="EMBL/GenBank/DDBJ databases">
        <title>The Genome Sequence of Fusobacterium sp. 4_1_13.</title>
        <authorList>
            <consortium name="The Broad Institute Genome Sequencing Platform"/>
            <person name="Earl A."/>
            <person name="Ward D."/>
            <person name="Feldgarden M."/>
            <person name="Gevers D."/>
            <person name="Strauss J."/>
            <person name="Ambrose C."/>
            <person name="Allen-Vercoe E."/>
            <person name="Young S.K."/>
            <person name="Zeng Q."/>
            <person name="Gargeya S."/>
            <person name="Fitzgerald M."/>
            <person name="Haas B."/>
            <person name="Abouelleil A."/>
            <person name="Alvarado L."/>
            <person name="Arachchi H.M."/>
            <person name="Berlin A."/>
            <person name="Brown A."/>
            <person name="Chapman S.B."/>
            <person name="Chen Z."/>
            <person name="Dunbar C."/>
            <person name="Freedman E."/>
            <person name="Gearin G."/>
            <person name="Goldberg J."/>
            <person name="Griggs A."/>
            <person name="Gujja S."/>
            <person name="Heiman D."/>
            <person name="Howarth C."/>
            <person name="Larson L."/>
            <person name="Lui A."/>
            <person name="MacDonald P.J."/>
            <person name="Montmayeur A."/>
            <person name="Murphy C."/>
            <person name="Neiman D."/>
            <person name="Pearson M."/>
            <person name="Priest M."/>
            <person name="Roberts A."/>
            <person name="Saif S."/>
            <person name="Shea T."/>
            <person name="Shenoy N."/>
            <person name="Sisk P."/>
            <person name="Stolte C."/>
            <person name="Sykes S."/>
            <person name="Wortman J."/>
            <person name="Nusbaum C."/>
            <person name="Birren B."/>
        </authorList>
    </citation>
    <scope>NUCLEOTIDE SEQUENCE [LARGE SCALE GENOMIC DNA]</scope>
    <source>
        <strain evidence="6 7">4_1_13</strain>
    </source>
</reference>
<dbReference type="GO" id="GO:1904680">
    <property type="term" value="F:peptide transmembrane transporter activity"/>
    <property type="evidence" value="ECO:0007669"/>
    <property type="project" value="TreeGrafter"/>
</dbReference>
<dbReference type="RefSeq" id="WP_008802915.1">
    <property type="nucleotide sequence ID" value="NZ_KQ235737.1"/>
</dbReference>
<keyword evidence="3 4" id="KW-0732">Signal</keyword>
<evidence type="ECO:0000256" key="2">
    <source>
        <dbReference type="ARBA" id="ARBA00022448"/>
    </source>
</evidence>
<dbReference type="eggNOG" id="COG4166">
    <property type="taxonomic scope" value="Bacteria"/>
</dbReference>